<keyword evidence="3" id="KW-1185">Reference proteome</keyword>
<proteinExistence type="predicted"/>
<dbReference type="Proteomes" id="UP000601435">
    <property type="component" value="Unassembled WGS sequence"/>
</dbReference>
<evidence type="ECO:0000256" key="1">
    <source>
        <dbReference type="SAM" id="MobiDB-lite"/>
    </source>
</evidence>
<dbReference type="EMBL" id="CAJNJA010024479">
    <property type="protein sequence ID" value="CAE7527148.1"/>
    <property type="molecule type" value="Genomic_DNA"/>
</dbReference>
<name>A0A812TIK2_9DINO</name>
<gene>
    <name evidence="2" type="primary">TRPT1</name>
    <name evidence="2" type="ORF">SNEC2469_LOCUS15118</name>
</gene>
<feature type="region of interest" description="Disordered" evidence="1">
    <location>
        <begin position="490"/>
        <end position="512"/>
    </location>
</feature>
<comment type="caution">
    <text evidence="2">The sequence shown here is derived from an EMBL/GenBank/DDBJ whole genome shotgun (WGS) entry which is preliminary data.</text>
</comment>
<evidence type="ECO:0000313" key="2">
    <source>
        <dbReference type="EMBL" id="CAE7527148.1"/>
    </source>
</evidence>
<organism evidence="2 3">
    <name type="scientific">Symbiodinium necroappetens</name>
    <dbReference type="NCBI Taxonomy" id="1628268"/>
    <lineage>
        <taxon>Eukaryota</taxon>
        <taxon>Sar</taxon>
        <taxon>Alveolata</taxon>
        <taxon>Dinophyceae</taxon>
        <taxon>Suessiales</taxon>
        <taxon>Symbiodiniaceae</taxon>
        <taxon>Symbiodinium</taxon>
    </lineage>
</organism>
<accession>A0A812TIK2</accession>
<feature type="non-terminal residue" evidence="2">
    <location>
        <position position="1"/>
    </location>
</feature>
<protein>
    <submittedName>
        <fullName evidence="2">TRPT1 protein</fullName>
    </submittedName>
</protein>
<reference evidence="2" key="1">
    <citation type="submission" date="2021-02" db="EMBL/GenBank/DDBJ databases">
        <authorList>
            <person name="Dougan E. K."/>
            <person name="Rhodes N."/>
            <person name="Thang M."/>
            <person name="Chan C."/>
        </authorList>
    </citation>
    <scope>NUCLEOTIDE SEQUENCE</scope>
</reference>
<dbReference type="OrthoDB" id="427320at2759"/>
<evidence type="ECO:0000313" key="3">
    <source>
        <dbReference type="Proteomes" id="UP000601435"/>
    </source>
</evidence>
<sequence>MDGTTVATQYYQRYKRDNDKEVRRTTARGLGSLLDLEGDINCDEGNVAPGLVLSKISFSQGLIVGNCVVGAVDADSKTAPKTVDLSFQIQNSLYKKCLVIGPCGAGADIAVPCIQSGLQACDGGPAQSFVRGPLVESDVNGYREMYKLRNGGKNVELAFQSTEWSTVAWQLPDSGLYENRFGIKEERVGSSVQANWVSLQATSGGGDIRGSRESFPYFNSKPANSGDAFVWTMSTTLSDTEFELDCGAGFVIQQFLKLQTQVRYSCVRLASLGACAEQTSVQQIIGNTAARIDMDCGSDRSIQAIFGEYDAAGKWARFRFRCCQIAANPILFRRTSDEWEDSELTEGELGIYAPVGIDDFGRPQFDMELSFCKSCGFRTDYKFKHNADEGEWCVSRRRAASTCVSSDLVHPLDEQLGGNSWQAVPVDSFDASSQGGGGARLPRRYTAKRAPPQLRFESEDPQFAPECKDESTPGTSTFSQEEMNQVAEELTTSNPDNPCANIFSTPKTKKQSTGTEFLDKTIAGLQARPDVSTFFPQENDIEEEGEGSSWYEWNLKDVDQPGESGITYKNTKGCDDRQGERDKVVEAWEEEHERRAAYSTLVAENLIPWLEANPRVQVSFFGNGFEIPVGEILTIPVK</sequence>
<dbReference type="AlphaFoldDB" id="A0A812TIK2"/>